<name>A0ABQ5TNF3_9BACI</name>
<keyword evidence="1" id="KW-0812">Transmembrane</keyword>
<dbReference type="Proteomes" id="UP001275436">
    <property type="component" value="Unassembled WGS sequence"/>
</dbReference>
<feature type="transmembrane region" description="Helical" evidence="1">
    <location>
        <begin position="174"/>
        <end position="198"/>
    </location>
</feature>
<dbReference type="RefSeq" id="WP_317958383.1">
    <property type="nucleotide sequence ID" value="NZ_BSKO01000001.1"/>
</dbReference>
<evidence type="ECO:0008006" key="4">
    <source>
        <dbReference type="Google" id="ProtNLM"/>
    </source>
</evidence>
<feature type="transmembrane region" description="Helical" evidence="1">
    <location>
        <begin position="20"/>
        <end position="40"/>
    </location>
</feature>
<feature type="transmembrane region" description="Helical" evidence="1">
    <location>
        <begin position="110"/>
        <end position="128"/>
    </location>
</feature>
<reference evidence="2 3" key="1">
    <citation type="submission" date="2023-02" db="EMBL/GenBank/DDBJ databases">
        <title>Oceanobacillus kimchii IFOP_LL358 isolated form Alexandrium catenella lab strain.</title>
        <authorList>
            <person name="Gajardo G."/>
            <person name="Ueki S."/>
            <person name="Maruyama F."/>
        </authorList>
    </citation>
    <scope>NUCLEOTIDE SEQUENCE [LARGE SCALE GENOMIC DNA]</scope>
    <source>
        <strain evidence="2 3">IFOP_LL358</strain>
    </source>
</reference>
<keyword evidence="1" id="KW-1133">Transmembrane helix</keyword>
<evidence type="ECO:0000256" key="1">
    <source>
        <dbReference type="SAM" id="Phobius"/>
    </source>
</evidence>
<protein>
    <recommendedName>
        <fullName evidence="4">ABC transporter permease</fullName>
    </recommendedName>
</protein>
<proteinExistence type="predicted"/>
<organism evidence="2 3">
    <name type="scientific">Oceanobacillus kimchii</name>
    <dbReference type="NCBI Taxonomy" id="746691"/>
    <lineage>
        <taxon>Bacteria</taxon>
        <taxon>Bacillati</taxon>
        <taxon>Bacillota</taxon>
        <taxon>Bacilli</taxon>
        <taxon>Bacillales</taxon>
        <taxon>Bacillaceae</taxon>
        <taxon>Oceanobacillus</taxon>
    </lineage>
</organism>
<accession>A0ABQ5TNF3</accession>
<keyword evidence="3" id="KW-1185">Reference proteome</keyword>
<feature type="transmembrane region" description="Helical" evidence="1">
    <location>
        <begin position="61"/>
        <end position="90"/>
    </location>
</feature>
<dbReference type="EMBL" id="BSKO01000001">
    <property type="protein sequence ID" value="GLO68015.1"/>
    <property type="molecule type" value="Genomic_DNA"/>
</dbReference>
<comment type="caution">
    <text evidence="2">The sequence shown here is derived from an EMBL/GenBank/DDBJ whole genome shotgun (WGS) entry which is preliminary data.</text>
</comment>
<feature type="transmembrane region" description="Helical" evidence="1">
    <location>
        <begin position="135"/>
        <end position="154"/>
    </location>
</feature>
<sequence length="206" mass="22573">MKQMFTQAGVSLEESFTSAIIMVMIGLVSILPIAIVNKLFTEESKLHLNQLQATKVTRSQLYWTSIGLAISMGFLGILLSAASLGGTAIATMGDRSSMDIFDFLTASFNLLPAVLFFIGLSALALGWAPKLGKLVYAYLGYAFLINYFGGVLDLPEAFSKTAIQSWFPQMPMEGFDLIVFLTITVISILFIIVGYAGYKRRDMYEG</sequence>
<evidence type="ECO:0000313" key="2">
    <source>
        <dbReference type="EMBL" id="GLO68015.1"/>
    </source>
</evidence>
<gene>
    <name evidence="2" type="ORF">MACH08_37990</name>
</gene>
<keyword evidence="1" id="KW-0472">Membrane</keyword>
<evidence type="ECO:0000313" key="3">
    <source>
        <dbReference type="Proteomes" id="UP001275436"/>
    </source>
</evidence>